<feature type="signal peptide" evidence="1">
    <location>
        <begin position="1"/>
        <end position="25"/>
    </location>
</feature>
<dbReference type="SUPFAM" id="SSF53474">
    <property type="entry name" value="alpha/beta-Hydrolases"/>
    <property type="match status" value="1"/>
</dbReference>
<accession>A0A1I6TT99</accession>
<dbReference type="RefSeq" id="WP_083425924.1">
    <property type="nucleotide sequence ID" value="NZ_FPAG01000006.1"/>
</dbReference>
<dbReference type="OrthoDB" id="9802991at2"/>
<dbReference type="EMBL" id="FPAG01000006">
    <property type="protein sequence ID" value="SFS92415.1"/>
    <property type="molecule type" value="Genomic_DNA"/>
</dbReference>
<evidence type="ECO:0000313" key="2">
    <source>
        <dbReference type="EMBL" id="SFS92415.1"/>
    </source>
</evidence>
<dbReference type="GO" id="GO:0016787">
    <property type="term" value="F:hydrolase activity"/>
    <property type="evidence" value="ECO:0007669"/>
    <property type="project" value="InterPro"/>
</dbReference>
<evidence type="ECO:0000256" key="1">
    <source>
        <dbReference type="SAM" id="SignalP"/>
    </source>
</evidence>
<gene>
    <name evidence="2" type="ORF">SAMN04487906_2128</name>
</gene>
<dbReference type="PANTHER" id="PTHR21562:SF83">
    <property type="entry name" value="PECTIN ACETYLESTERASE 4"/>
    <property type="match status" value="1"/>
</dbReference>
<dbReference type="Pfam" id="PF03283">
    <property type="entry name" value="PAE"/>
    <property type="match status" value="1"/>
</dbReference>
<dbReference type="AlphaFoldDB" id="A0A1I6TT99"/>
<name>A0A1I6TT99_9FLAO</name>
<protein>
    <submittedName>
        <fullName evidence="2">Pectinacetylesterase</fullName>
    </submittedName>
</protein>
<dbReference type="Gene3D" id="3.40.50.1820">
    <property type="entry name" value="alpha/beta hydrolase"/>
    <property type="match status" value="1"/>
</dbReference>
<sequence length="347" mass="39740">MSKKFLTLILTTLSLLILPGCSSNKALMKKYGDITPVTSRENSKVDGWQNYYFSKTDCNCVYGDEFYIALKETPSQSNNLMISLQGGGACWPGMIHCKPNTSEEDVLISDFTTQLDDRLTEDWNQVVIPYCDGSVFMGDTKQDYNDDDNTDHWHNGLKNSVAALKLTHKKFPNTSKIFLTGCSAGGYGTILHLRLLRELYPKAAIYVLNESGPGLLKPDNEFWEMVDASWNLSQLMPKNCDPCAGQLIYWYDDMLKDPGIKIGLYSSYMDQVIGRDFLKMTPENYKSLLVKTTDDLNAKYPDQFKRFLIKGKSHCVRNRDYQVNGIKYWDWVMAFINEKENWKDILE</sequence>
<dbReference type="InterPro" id="IPR004963">
    <property type="entry name" value="PAE/NOTUM"/>
</dbReference>
<reference evidence="2 3" key="1">
    <citation type="submission" date="2016-10" db="EMBL/GenBank/DDBJ databases">
        <authorList>
            <person name="de Groot N.N."/>
        </authorList>
    </citation>
    <scope>NUCLEOTIDE SEQUENCE [LARGE SCALE GENOMIC DNA]</scope>
    <source>
        <strain evidence="2 3">CGMCC 1.6114</strain>
    </source>
</reference>
<dbReference type="InterPro" id="IPR029058">
    <property type="entry name" value="AB_hydrolase_fold"/>
</dbReference>
<dbReference type="Proteomes" id="UP000183209">
    <property type="component" value="Unassembled WGS sequence"/>
</dbReference>
<dbReference type="PANTHER" id="PTHR21562">
    <property type="entry name" value="NOTUM-RELATED"/>
    <property type="match status" value="1"/>
</dbReference>
<proteinExistence type="predicted"/>
<keyword evidence="1" id="KW-0732">Signal</keyword>
<evidence type="ECO:0000313" key="3">
    <source>
        <dbReference type="Proteomes" id="UP000183209"/>
    </source>
</evidence>
<organism evidence="2 3">
    <name type="scientific">Zhouia amylolytica</name>
    <dbReference type="NCBI Taxonomy" id="376730"/>
    <lineage>
        <taxon>Bacteria</taxon>
        <taxon>Pseudomonadati</taxon>
        <taxon>Bacteroidota</taxon>
        <taxon>Flavobacteriia</taxon>
        <taxon>Flavobacteriales</taxon>
        <taxon>Flavobacteriaceae</taxon>
        <taxon>Zhouia</taxon>
    </lineage>
</organism>
<feature type="chain" id="PRO_5010194997" evidence="1">
    <location>
        <begin position="26"/>
        <end position="347"/>
    </location>
</feature>